<sequence length="54" mass="6540">MFLSRSLQQSSPRISFLTSLSNPKPWHFPRCRYCNADARVHWTFYVCKLRTYLE</sequence>
<evidence type="ECO:0000313" key="2">
    <source>
        <dbReference type="Proteomes" id="UP000018144"/>
    </source>
</evidence>
<evidence type="ECO:0000313" key="1">
    <source>
        <dbReference type="EMBL" id="CCX05196.1"/>
    </source>
</evidence>
<accession>U4KVZ7</accession>
<dbReference type="EMBL" id="HF935235">
    <property type="protein sequence ID" value="CCX05196.1"/>
    <property type="molecule type" value="Genomic_DNA"/>
</dbReference>
<keyword evidence="2" id="KW-1185">Reference proteome</keyword>
<dbReference type="Proteomes" id="UP000018144">
    <property type="component" value="Unassembled WGS sequence"/>
</dbReference>
<dbReference type="AlphaFoldDB" id="U4KVZ7"/>
<proteinExistence type="predicted"/>
<organism evidence="1 2">
    <name type="scientific">Pyronema omphalodes (strain CBS 100304)</name>
    <name type="common">Pyronema confluens</name>
    <dbReference type="NCBI Taxonomy" id="1076935"/>
    <lineage>
        <taxon>Eukaryota</taxon>
        <taxon>Fungi</taxon>
        <taxon>Dikarya</taxon>
        <taxon>Ascomycota</taxon>
        <taxon>Pezizomycotina</taxon>
        <taxon>Pezizomycetes</taxon>
        <taxon>Pezizales</taxon>
        <taxon>Pyronemataceae</taxon>
        <taxon>Pyronema</taxon>
    </lineage>
</organism>
<protein>
    <submittedName>
        <fullName evidence="1">Uncharacterized protein</fullName>
    </submittedName>
</protein>
<gene>
    <name evidence="1" type="ORF">PCON_04783</name>
</gene>
<reference evidence="1 2" key="1">
    <citation type="journal article" date="2013" name="PLoS Genet.">
        <title>The genome and development-dependent transcriptomes of Pyronema confluens: a window into fungal evolution.</title>
        <authorList>
            <person name="Traeger S."/>
            <person name="Altegoer F."/>
            <person name="Freitag M."/>
            <person name="Gabaldon T."/>
            <person name="Kempken F."/>
            <person name="Kumar A."/>
            <person name="Marcet-Houben M."/>
            <person name="Poggeler S."/>
            <person name="Stajich J.E."/>
            <person name="Nowrousian M."/>
        </authorList>
    </citation>
    <scope>NUCLEOTIDE SEQUENCE [LARGE SCALE GENOMIC DNA]</scope>
    <source>
        <strain evidence="2">CBS 100304</strain>
        <tissue evidence="1">Vegetative mycelium</tissue>
    </source>
</reference>
<name>U4KVZ7_PYROM</name>